<proteinExistence type="predicted"/>
<evidence type="ECO:0000313" key="2">
    <source>
        <dbReference type="EMBL" id="MPC91577.1"/>
    </source>
</evidence>
<keyword evidence="1" id="KW-0472">Membrane</keyword>
<protein>
    <submittedName>
        <fullName evidence="2">Uncharacterized protein</fullName>
    </submittedName>
</protein>
<sequence length="92" mass="10981">MSQQTYMRDTRAWTPCCEGRDSGPYQESPRFKVKGRREVKDRLKIARWKNTVDPESLPPRCFMKLIFVCQVSYTVYFMVINIFFSELIIQAF</sequence>
<evidence type="ECO:0000313" key="3">
    <source>
        <dbReference type="Proteomes" id="UP000324222"/>
    </source>
</evidence>
<evidence type="ECO:0000256" key="1">
    <source>
        <dbReference type="SAM" id="Phobius"/>
    </source>
</evidence>
<keyword evidence="3" id="KW-1185">Reference proteome</keyword>
<name>A0A5B7JDZ2_PORTR</name>
<feature type="transmembrane region" description="Helical" evidence="1">
    <location>
        <begin position="65"/>
        <end position="84"/>
    </location>
</feature>
<accession>A0A5B7JDZ2</accession>
<comment type="caution">
    <text evidence="2">The sequence shown here is derived from an EMBL/GenBank/DDBJ whole genome shotgun (WGS) entry which is preliminary data.</text>
</comment>
<organism evidence="2 3">
    <name type="scientific">Portunus trituberculatus</name>
    <name type="common">Swimming crab</name>
    <name type="synonym">Neptunus trituberculatus</name>
    <dbReference type="NCBI Taxonomy" id="210409"/>
    <lineage>
        <taxon>Eukaryota</taxon>
        <taxon>Metazoa</taxon>
        <taxon>Ecdysozoa</taxon>
        <taxon>Arthropoda</taxon>
        <taxon>Crustacea</taxon>
        <taxon>Multicrustacea</taxon>
        <taxon>Malacostraca</taxon>
        <taxon>Eumalacostraca</taxon>
        <taxon>Eucarida</taxon>
        <taxon>Decapoda</taxon>
        <taxon>Pleocyemata</taxon>
        <taxon>Brachyura</taxon>
        <taxon>Eubrachyura</taxon>
        <taxon>Portunoidea</taxon>
        <taxon>Portunidae</taxon>
        <taxon>Portuninae</taxon>
        <taxon>Portunus</taxon>
    </lineage>
</organism>
<reference evidence="2 3" key="1">
    <citation type="submission" date="2019-05" db="EMBL/GenBank/DDBJ databases">
        <title>Another draft genome of Portunus trituberculatus and its Hox gene families provides insights of decapod evolution.</title>
        <authorList>
            <person name="Jeong J.-H."/>
            <person name="Song I."/>
            <person name="Kim S."/>
            <person name="Choi T."/>
            <person name="Kim D."/>
            <person name="Ryu S."/>
            <person name="Kim W."/>
        </authorList>
    </citation>
    <scope>NUCLEOTIDE SEQUENCE [LARGE SCALE GENOMIC DNA]</scope>
    <source>
        <tissue evidence="2">Muscle</tissue>
    </source>
</reference>
<gene>
    <name evidence="2" type="ORF">E2C01_086622</name>
</gene>
<dbReference type="Proteomes" id="UP000324222">
    <property type="component" value="Unassembled WGS sequence"/>
</dbReference>
<dbReference type="EMBL" id="VSRR010088205">
    <property type="protein sequence ID" value="MPC91577.1"/>
    <property type="molecule type" value="Genomic_DNA"/>
</dbReference>
<dbReference type="AlphaFoldDB" id="A0A5B7JDZ2"/>
<keyword evidence="1" id="KW-0812">Transmembrane</keyword>
<keyword evidence="1" id="KW-1133">Transmembrane helix</keyword>